<dbReference type="GO" id="GO:0033691">
    <property type="term" value="F:sialic acid binding"/>
    <property type="evidence" value="ECO:0007669"/>
    <property type="project" value="Ensembl"/>
</dbReference>
<comment type="similarity">
    <text evidence="12">Belongs to the immunoglobulin superfamily. SIGLEC (sialic acid binding Ig-like lectin) family.</text>
</comment>
<dbReference type="Proteomes" id="UP000694415">
    <property type="component" value="Unplaced"/>
</dbReference>
<keyword evidence="7 13" id="KW-1133">Transmembrane helix</keyword>
<evidence type="ECO:0000256" key="5">
    <source>
        <dbReference type="ARBA" id="ARBA00022737"/>
    </source>
</evidence>
<dbReference type="FunFam" id="2.60.40.10:FF:000829">
    <property type="entry name" value="Sialic acid-binding Ig-like lectin 8"/>
    <property type="match status" value="1"/>
</dbReference>
<dbReference type="GO" id="GO:0060101">
    <property type="term" value="P:negative regulation of phagocytosis, engulfment"/>
    <property type="evidence" value="ECO:0007669"/>
    <property type="project" value="Ensembl"/>
</dbReference>
<dbReference type="SUPFAM" id="SSF48726">
    <property type="entry name" value="Immunoglobulin"/>
    <property type="match status" value="3"/>
</dbReference>
<keyword evidence="8 13" id="KW-0472">Membrane</keyword>
<dbReference type="Pfam" id="PF07686">
    <property type="entry name" value="V-set"/>
    <property type="match status" value="1"/>
</dbReference>
<dbReference type="InterPro" id="IPR013783">
    <property type="entry name" value="Ig-like_fold"/>
</dbReference>
<dbReference type="GO" id="GO:0050728">
    <property type="term" value="P:negative regulation of inflammatory response"/>
    <property type="evidence" value="ECO:0007669"/>
    <property type="project" value="Ensembl"/>
</dbReference>
<dbReference type="GO" id="GO:0007155">
    <property type="term" value="P:cell adhesion"/>
    <property type="evidence" value="ECO:0007669"/>
    <property type="project" value="UniProtKB-KW"/>
</dbReference>
<keyword evidence="10" id="KW-0325">Glycoprotein</keyword>
<keyword evidence="2 13" id="KW-0812">Transmembrane</keyword>
<dbReference type="InterPro" id="IPR003599">
    <property type="entry name" value="Ig_sub"/>
</dbReference>
<dbReference type="GO" id="GO:0006954">
    <property type="term" value="P:inflammatory response"/>
    <property type="evidence" value="ECO:0007669"/>
    <property type="project" value="Ensembl"/>
</dbReference>
<dbReference type="InterPro" id="IPR051036">
    <property type="entry name" value="SIGLEC"/>
</dbReference>
<organism evidence="16 17">
    <name type="scientific">Mus spicilegus</name>
    <name type="common">Mound-building mouse</name>
    <dbReference type="NCBI Taxonomy" id="10103"/>
    <lineage>
        <taxon>Eukaryota</taxon>
        <taxon>Metazoa</taxon>
        <taxon>Chordata</taxon>
        <taxon>Craniata</taxon>
        <taxon>Vertebrata</taxon>
        <taxon>Euteleostomi</taxon>
        <taxon>Mammalia</taxon>
        <taxon>Eutheria</taxon>
        <taxon>Euarchontoglires</taxon>
        <taxon>Glires</taxon>
        <taxon>Rodentia</taxon>
        <taxon>Myomorpha</taxon>
        <taxon>Muroidea</taxon>
        <taxon>Muridae</taxon>
        <taxon>Murinae</taxon>
        <taxon>Mus</taxon>
        <taxon>Mus</taxon>
    </lineage>
</organism>
<comment type="subcellular location">
    <subcellularLocation>
        <location evidence="1">Membrane</location>
        <topology evidence="1">Single-pass type I membrane protein</topology>
    </subcellularLocation>
</comment>
<dbReference type="InterPro" id="IPR007110">
    <property type="entry name" value="Ig-like_dom"/>
</dbReference>
<evidence type="ECO:0000256" key="4">
    <source>
        <dbReference type="ARBA" id="ARBA00022734"/>
    </source>
</evidence>
<dbReference type="SMART" id="SM00408">
    <property type="entry name" value="IGc2"/>
    <property type="match status" value="1"/>
</dbReference>
<dbReference type="InterPro" id="IPR003006">
    <property type="entry name" value="Ig/MHC_CS"/>
</dbReference>
<evidence type="ECO:0000256" key="9">
    <source>
        <dbReference type="ARBA" id="ARBA00023157"/>
    </source>
</evidence>
<evidence type="ECO:0000256" key="3">
    <source>
        <dbReference type="ARBA" id="ARBA00022729"/>
    </source>
</evidence>
<dbReference type="PROSITE" id="PS50835">
    <property type="entry name" value="IG_LIKE"/>
    <property type="match status" value="2"/>
</dbReference>
<evidence type="ECO:0000256" key="8">
    <source>
        <dbReference type="ARBA" id="ARBA00023136"/>
    </source>
</evidence>
<keyword evidence="9" id="KW-1015">Disulfide bond</keyword>
<dbReference type="SMART" id="SM00409">
    <property type="entry name" value="IG"/>
    <property type="match status" value="3"/>
</dbReference>
<dbReference type="PROSITE" id="PS00290">
    <property type="entry name" value="IG_MHC"/>
    <property type="match status" value="1"/>
</dbReference>
<evidence type="ECO:0000256" key="7">
    <source>
        <dbReference type="ARBA" id="ARBA00022989"/>
    </source>
</evidence>
<reference evidence="16" key="2">
    <citation type="submission" date="2025-09" db="UniProtKB">
        <authorList>
            <consortium name="Ensembl"/>
        </authorList>
    </citation>
    <scope>IDENTIFICATION</scope>
</reference>
<evidence type="ECO:0000256" key="6">
    <source>
        <dbReference type="ARBA" id="ARBA00022889"/>
    </source>
</evidence>
<evidence type="ECO:0000256" key="1">
    <source>
        <dbReference type="ARBA" id="ARBA00004479"/>
    </source>
</evidence>
<dbReference type="PANTHER" id="PTHR12035">
    <property type="entry name" value="SIALIC ACID BINDING IMMUNOGLOBULIN-LIKE LECTIN"/>
    <property type="match status" value="1"/>
</dbReference>
<evidence type="ECO:0000313" key="16">
    <source>
        <dbReference type="Ensembl" id="ENSMSIP00000030072.1"/>
    </source>
</evidence>
<dbReference type="GO" id="GO:0006911">
    <property type="term" value="P:phagocytosis, engulfment"/>
    <property type="evidence" value="ECO:0007669"/>
    <property type="project" value="Ensembl"/>
</dbReference>
<dbReference type="GeneTree" id="ENSGT01150000286907"/>
<keyword evidence="3 14" id="KW-0732">Signal</keyword>
<dbReference type="InterPro" id="IPR013106">
    <property type="entry name" value="Ig_V-set"/>
</dbReference>
<feature type="transmembrane region" description="Helical" evidence="13">
    <location>
        <begin position="350"/>
        <end position="375"/>
    </location>
</feature>
<dbReference type="InterPro" id="IPR003598">
    <property type="entry name" value="Ig_sub2"/>
</dbReference>
<evidence type="ECO:0000256" key="11">
    <source>
        <dbReference type="ARBA" id="ARBA00023319"/>
    </source>
</evidence>
<sequence length="468" mass="51954">MLLLLLLLLLLWGIKGVEGQNPQEGFTLNVERKVVVQEGLCVLVPCNFSYLKKRLTDWTDSDPVHGFWYREGTDRRKDSIVATNNPTRKAVKETRNRFFLLGDPWRNDCSLNIREIRKDDAGLYFFRLERGKTKYNYMWDKMTLVVTALTNTPQILLPETLEAGHPSNLTCSVPWDCGWTAPPIFSWTGTSVSFLSTNTTGSSVLTITPQPQDHGTNLTCQVTLPGTDVSTRMTIRLNVSYAPKNLTVTIYQGADSVSTILKNGSSLPISEGQSLRLICSTDSYPPANLSWSWDNLTLCPSKLSKPGLLELFPVHLKHGGVYTCQAQHALGSQHISLSLSPQSSATLSEMMMGTFVGSGVTALLFLSVCILLLVVRSYRRKPARPAVVAPHPNALKVSVSQNPLVESQADDSSEPLPSILEAAPISTEEEIHYATLSFHEMKPMNLWGQQDTTTEYSEIKVPQRTAWP</sequence>
<keyword evidence="6" id="KW-0130">Cell adhesion</keyword>
<evidence type="ECO:0000313" key="17">
    <source>
        <dbReference type="Proteomes" id="UP000694415"/>
    </source>
</evidence>
<evidence type="ECO:0000256" key="14">
    <source>
        <dbReference type="SAM" id="SignalP"/>
    </source>
</evidence>
<dbReference type="Ensembl" id="ENSMSIT00000037881.1">
    <property type="protein sequence ID" value="ENSMSIP00000030072.1"/>
    <property type="gene ID" value="ENSMSIG00000025219.1"/>
</dbReference>
<dbReference type="PANTHER" id="PTHR12035:SF138">
    <property type="entry name" value="SIALIC ACID-BINDING IG-LIKE LECTIN 9"/>
    <property type="match status" value="1"/>
</dbReference>
<dbReference type="GO" id="GO:0009897">
    <property type="term" value="C:external side of plasma membrane"/>
    <property type="evidence" value="ECO:0007669"/>
    <property type="project" value="Ensembl"/>
</dbReference>
<accession>A0A8C6I1T6</accession>
<feature type="domain" description="Ig-like" evidence="15">
    <location>
        <begin position="153"/>
        <end position="234"/>
    </location>
</feature>
<evidence type="ECO:0000256" key="12">
    <source>
        <dbReference type="ARBA" id="ARBA00038361"/>
    </source>
</evidence>
<dbReference type="FunFam" id="2.60.40.10:FF:000912">
    <property type="entry name" value="Myeloid cell surface antigen CD33"/>
    <property type="match status" value="1"/>
</dbReference>
<keyword evidence="17" id="KW-1185">Reference proteome</keyword>
<evidence type="ECO:0000256" key="2">
    <source>
        <dbReference type="ARBA" id="ARBA00022692"/>
    </source>
</evidence>
<evidence type="ECO:0000256" key="10">
    <source>
        <dbReference type="ARBA" id="ARBA00023180"/>
    </source>
</evidence>
<dbReference type="AlphaFoldDB" id="A0A8C6I1T6"/>
<dbReference type="Pfam" id="PF13927">
    <property type="entry name" value="Ig_3"/>
    <property type="match status" value="1"/>
</dbReference>
<feature type="domain" description="Ig-like" evidence="15">
    <location>
        <begin position="243"/>
        <end position="340"/>
    </location>
</feature>
<proteinExistence type="inferred from homology"/>
<dbReference type="GO" id="GO:0048029">
    <property type="term" value="F:monosaccharide binding"/>
    <property type="evidence" value="ECO:0007669"/>
    <property type="project" value="Ensembl"/>
</dbReference>
<feature type="signal peptide" evidence="14">
    <location>
        <begin position="1"/>
        <end position="19"/>
    </location>
</feature>
<evidence type="ECO:0000256" key="13">
    <source>
        <dbReference type="SAM" id="Phobius"/>
    </source>
</evidence>
<keyword evidence="5" id="KW-0677">Repeat</keyword>
<keyword evidence="11" id="KW-0393">Immunoglobulin domain</keyword>
<dbReference type="InterPro" id="IPR036179">
    <property type="entry name" value="Ig-like_dom_sf"/>
</dbReference>
<name>A0A8C6I1T6_MUSSI</name>
<protein>
    <submittedName>
        <fullName evidence="16">Sialic acid binding Ig-like lectin E</fullName>
    </submittedName>
</protein>
<keyword evidence="4" id="KW-0430">Lectin</keyword>
<dbReference type="Gene3D" id="2.60.40.10">
    <property type="entry name" value="Immunoglobulins"/>
    <property type="match status" value="3"/>
</dbReference>
<feature type="chain" id="PRO_5034041642" evidence="14">
    <location>
        <begin position="20"/>
        <end position="468"/>
    </location>
</feature>
<evidence type="ECO:0000259" key="15">
    <source>
        <dbReference type="PROSITE" id="PS50835"/>
    </source>
</evidence>
<reference evidence="16" key="1">
    <citation type="submission" date="2025-08" db="UniProtKB">
        <authorList>
            <consortium name="Ensembl"/>
        </authorList>
    </citation>
    <scope>IDENTIFICATION</scope>
</reference>